<keyword evidence="2 5" id="KW-0963">Cytoplasm</keyword>
<evidence type="ECO:0000313" key="9">
    <source>
        <dbReference type="Proteomes" id="UP000186879"/>
    </source>
</evidence>
<organism evidence="6 9">
    <name type="scientific">Methanohalophilus halophilus</name>
    <dbReference type="NCBI Taxonomy" id="2177"/>
    <lineage>
        <taxon>Archaea</taxon>
        <taxon>Methanobacteriati</taxon>
        <taxon>Methanobacteriota</taxon>
        <taxon>Stenosarchaea group</taxon>
        <taxon>Methanomicrobia</taxon>
        <taxon>Methanosarcinales</taxon>
        <taxon>Methanosarcinaceae</taxon>
        <taxon>Methanohalophilus</taxon>
    </lineage>
</organism>
<dbReference type="GeneID" id="30582489"/>
<dbReference type="GO" id="GO:0048500">
    <property type="term" value="C:signal recognition particle"/>
    <property type="evidence" value="ECO:0007669"/>
    <property type="project" value="UniProtKB-UniRule"/>
</dbReference>
<evidence type="ECO:0000313" key="10">
    <source>
        <dbReference type="Proteomes" id="UP000198669"/>
    </source>
</evidence>
<evidence type="ECO:0000256" key="5">
    <source>
        <dbReference type="HAMAP-Rule" id="MF_00305"/>
    </source>
</evidence>
<gene>
    <name evidence="5" type="primary">srp19</name>
    <name evidence="6" type="ORF">BHR79_01990</name>
    <name evidence="7" type="ORF">EFE40_00795</name>
    <name evidence="8" type="ORF">SAMN04515625_0223</name>
</gene>
<dbReference type="InterPro" id="IPR002778">
    <property type="entry name" value="Signal_recog_particle_SRP19"/>
</dbReference>
<evidence type="ECO:0000313" key="6">
    <source>
        <dbReference type="EMBL" id="APH39841.1"/>
    </source>
</evidence>
<dbReference type="SUPFAM" id="SSF69695">
    <property type="entry name" value="SRP19"/>
    <property type="match status" value="1"/>
</dbReference>
<dbReference type="GO" id="GO:0008312">
    <property type="term" value="F:7S RNA binding"/>
    <property type="evidence" value="ECO:0007669"/>
    <property type="project" value="UniProtKB-UniRule"/>
</dbReference>
<keyword evidence="9" id="KW-1185">Reference proteome</keyword>
<dbReference type="Proteomes" id="UP000198669">
    <property type="component" value="Unassembled WGS sequence"/>
</dbReference>
<dbReference type="PANTHER" id="PTHR17453">
    <property type="entry name" value="SIGNAL RECOGNITION PARTICLE 19 KD PROTEIN"/>
    <property type="match status" value="1"/>
</dbReference>
<dbReference type="Gene3D" id="3.30.56.30">
    <property type="entry name" value="Signal recognition particle, SRP19-like subunit"/>
    <property type="match status" value="1"/>
</dbReference>
<comment type="function">
    <text evidence="5">Involved in targeting and insertion of nascent membrane proteins into the cytoplasmic membrane. Binds directly to 7S RNA and mediates binding of the 54 kDa subunit of the SRP.</text>
</comment>
<reference evidence="6 9" key="1">
    <citation type="submission" date="2016-10" db="EMBL/GenBank/DDBJ databases">
        <title>Methanohalophilus halophilus.</title>
        <authorList>
            <person name="L'haridon S."/>
        </authorList>
    </citation>
    <scope>NUCLEOTIDE SEQUENCE [LARGE SCALE GENOMIC DNA]</scope>
    <source>
        <strain evidence="6 9">Z-7982</strain>
    </source>
</reference>
<comment type="subunit">
    <text evidence="5">Part of the signal recognition particle protein translocation system, which is composed of SRP and FtsY. Archaeal SRP consists of a 7S RNA molecule of 300 nucleotides and two protein subunits: SRP54 and SRP19.</text>
</comment>
<reference evidence="7 11" key="3">
    <citation type="submission" date="2018-10" db="EMBL/GenBank/DDBJ databases">
        <title>Cultivation of a novel Methanohalophilus strain from Kebrit Deep of the Red Sea and a genomic comparison of members of the genus Methanohalophilus.</title>
        <authorList>
            <person name="Guan Y."/>
            <person name="Ngugi D.K."/>
            <person name="Stingl U."/>
        </authorList>
    </citation>
    <scope>NUCLEOTIDE SEQUENCE [LARGE SCALE GENOMIC DNA]</scope>
    <source>
        <strain evidence="7 11">DSM 3094</strain>
    </source>
</reference>
<keyword evidence="5" id="KW-0694">RNA-binding</keyword>
<dbReference type="KEGG" id="mhaz:BHR79_01990"/>
<dbReference type="PANTHER" id="PTHR17453:SF0">
    <property type="entry name" value="SIGNAL RECOGNITION PARTICLE 19 KDA PROTEIN"/>
    <property type="match status" value="1"/>
</dbReference>
<dbReference type="EMBL" id="CP017921">
    <property type="protein sequence ID" value="APH39841.1"/>
    <property type="molecule type" value="Genomic_DNA"/>
</dbReference>
<dbReference type="Proteomes" id="UP000267921">
    <property type="component" value="Unassembled WGS sequence"/>
</dbReference>
<keyword evidence="3 5" id="KW-0733">Signal recognition particle</keyword>
<evidence type="ECO:0000256" key="1">
    <source>
        <dbReference type="ARBA" id="ARBA00004496"/>
    </source>
</evidence>
<accession>A0A1L3Q504</accession>
<protein>
    <recommendedName>
        <fullName evidence="5">Signal recognition particle 19 kDa protein</fullName>
        <shortName evidence="5">SRP19</shortName>
    </recommendedName>
</protein>
<evidence type="ECO:0000313" key="8">
    <source>
        <dbReference type="EMBL" id="SDW04766.1"/>
    </source>
</evidence>
<dbReference type="InterPro" id="IPR036521">
    <property type="entry name" value="SRP19-like_sf"/>
</dbReference>
<proteinExistence type="inferred from homology"/>
<dbReference type="GO" id="GO:0006617">
    <property type="term" value="P:SRP-dependent cotranslational protein targeting to membrane, signal sequence recognition"/>
    <property type="evidence" value="ECO:0007669"/>
    <property type="project" value="TreeGrafter"/>
</dbReference>
<dbReference type="HAMAP" id="MF_00305">
    <property type="entry name" value="SRP19"/>
    <property type="match status" value="1"/>
</dbReference>
<sequence>MKDEGRLVIWPASIDRSKSRNEGRIISRKSSVKEPNLEEMEKAAASLDLNPEVQKDKAYPRSWWEKSGRILVDKNESRTTTARQISKTIKKVRQG</sequence>
<evidence type="ECO:0000313" key="7">
    <source>
        <dbReference type="EMBL" id="RNI10752.1"/>
    </source>
</evidence>
<comment type="similarity">
    <text evidence="5">Belongs to the SRP19 family.</text>
</comment>
<evidence type="ECO:0000256" key="3">
    <source>
        <dbReference type="ARBA" id="ARBA00023135"/>
    </source>
</evidence>
<dbReference type="Pfam" id="PF01922">
    <property type="entry name" value="SRP19"/>
    <property type="match status" value="1"/>
</dbReference>
<evidence type="ECO:0000256" key="2">
    <source>
        <dbReference type="ARBA" id="ARBA00022490"/>
    </source>
</evidence>
<evidence type="ECO:0000313" key="11">
    <source>
        <dbReference type="Proteomes" id="UP000267921"/>
    </source>
</evidence>
<dbReference type="InterPro" id="IPR022938">
    <property type="entry name" value="SRP19_arc-type"/>
</dbReference>
<keyword evidence="4 5" id="KW-0687">Ribonucleoprotein</keyword>
<dbReference type="RefSeq" id="WP_072562256.1">
    <property type="nucleotide sequence ID" value="NZ_CP017921.1"/>
</dbReference>
<dbReference type="OrthoDB" id="56356at2157"/>
<dbReference type="NCBIfam" id="NF001973">
    <property type="entry name" value="PRK00754.1"/>
    <property type="match status" value="1"/>
</dbReference>
<dbReference type="AlphaFoldDB" id="A0A1L3Q504"/>
<comment type="subcellular location">
    <subcellularLocation>
        <location evidence="1 5">Cytoplasm</location>
    </subcellularLocation>
</comment>
<dbReference type="Proteomes" id="UP000186879">
    <property type="component" value="Chromosome"/>
</dbReference>
<reference evidence="8 10" key="2">
    <citation type="submission" date="2016-10" db="EMBL/GenBank/DDBJ databases">
        <authorList>
            <person name="de Groot N.N."/>
        </authorList>
    </citation>
    <scope>NUCLEOTIDE SEQUENCE [LARGE SCALE GENOMIC DNA]</scope>
    <source>
        <strain evidence="8 10">Z-7982</strain>
    </source>
</reference>
<dbReference type="STRING" id="2177.BHR79_01990"/>
<name>A0A1L3Q504_9EURY</name>
<dbReference type="EMBL" id="FNMU01000001">
    <property type="protein sequence ID" value="SDW04766.1"/>
    <property type="molecule type" value="Genomic_DNA"/>
</dbReference>
<evidence type="ECO:0000256" key="4">
    <source>
        <dbReference type="ARBA" id="ARBA00023274"/>
    </source>
</evidence>
<dbReference type="EMBL" id="RJJG01000001">
    <property type="protein sequence ID" value="RNI10752.1"/>
    <property type="molecule type" value="Genomic_DNA"/>
</dbReference>